<dbReference type="AlphaFoldDB" id="A0A841FZW8"/>
<dbReference type="InterPro" id="IPR011048">
    <property type="entry name" value="Haem_d1_sf"/>
</dbReference>
<evidence type="ECO:0000259" key="2">
    <source>
        <dbReference type="Pfam" id="PF21959"/>
    </source>
</evidence>
<keyword evidence="4" id="KW-1185">Reference proteome</keyword>
<feature type="region of interest" description="Disordered" evidence="1">
    <location>
        <begin position="285"/>
        <end position="379"/>
    </location>
</feature>
<feature type="compositionally biased region" description="Low complexity" evidence="1">
    <location>
        <begin position="358"/>
        <end position="371"/>
    </location>
</feature>
<feature type="domain" description="DUF6923" evidence="2">
    <location>
        <begin position="83"/>
        <end position="285"/>
    </location>
</feature>
<feature type="compositionally biased region" description="Pro residues" evidence="1">
    <location>
        <begin position="316"/>
        <end position="357"/>
    </location>
</feature>
<dbReference type="EMBL" id="JACHGT010000020">
    <property type="protein sequence ID" value="MBB6039248.1"/>
    <property type="molecule type" value="Genomic_DNA"/>
</dbReference>
<dbReference type="PRINTS" id="PR01217">
    <property type="entry name" value="PRICHEXTENSN"/>
</dbReference>
<dbReference type="Pfam" id="PF21959">
    <property type="entry name" value="DUF6923"/>
    <property type="match status" value="1"/>
</dbReference>
<organism evidence="3 4">
    <name type="scientific">Phytomonospora endophytica</name>
    <dbReference type="NCBI Taxonomy" id="714109"/>
    <lineage>
        <taxon>Bacteria</taxon>
        <taxon>Bacillati</taxon>
        <taxon>Actinomycetota</taxon>
        <taxon>Actinomycetes</taxon>
        <taxon>Micromonosporales</taxon>
        <taxon>Micromonosporaceae</taxon>
        <taxon>Phytomonospora</taxon>
    </lineage>
</organism>
<protein>
    <recommendedName>
        <fullName evidence="2">DUF6923 domain-containing protein</fullName>
    </recommendedName>
</protein>
<dbReference type="RefSeq" id="WP_184792331.1">
    <property type="nucleotide sequence ID" value="NZ_BONT01000050.1"/>
</dbReference>
<evidence type="ECO:0000256" key="1">
    <source>
        <dbReference type="SAM" id="MobiDB-lite"/>
    </source>
</evidence>
<evidence type="ECO:0000313" key="4">
    <source>
        <dbReference type="Proteomes" id="UP000548476"/>
    </source>
</evidence>
<proteinExistence type="predicted"/>
<dbReference type="Proteomes" id="UP000548476">
    <property type="component" value="Unassembled WGS sequence"/>
</dbReference>
<sequence length="405" mass="41802">MRVSVVSSARRVRRIPLLLSCAGVVAGAVVFGLAVVGTVVHEEASAAPPGSACLTWRDPVSGAHKLSTVDHGDGARVTVAALPYRVNAVGFAPRQEMLYGLTPTRGGGSGADLIRIDRKGQTRDLGRVKGGEDLRGFAGAYVGDVVGDRLLVLTDTELVSVGIDPAQTDEFASIVERVRISTHPRFGDWSYDSQTGLLYGLSSVGGGTLVSVDPDSGRVVLRPVRGLPGKGFFAATFIAPGRVLYAVAGDIGGRAALYRLPLDGEPRASAVANWPALDSADAAYCPRPLVTPSPSPSTSKPSPSPSSPAPTTTVPPSSPPVSPSPPSPPAPPPPPPPPPGQEPPPDYDPPPPPPPLPRELAVPLPEAAPVEAGTFSNPHRRRAMVVGAVLMALSGSAGARSLRRR</sequence>
<gene>
    <name evidence="3" type="ORF">HNR73_007139</name>
</gene>
<name>A0A841FZW8_9ACTN</name>
<accession>A0A841FZW8</accession>
<comment type="caution">
    <text evidence="3">The sequence shown here is derived from an EMBL/GenBank/DDBJ whole genome shotgun (WGS) entry which is preliminary data.</text>
</comment>
<dbReference type="InterPro" id="IPR054215">
    <property type="entry name" value="DUF6923"/>
</dbReference>
<dbReference type="SUPFAM" id="SSF51004">
    <property type="entry name" value="C-terminal (heme d1) domain of cytochrome cd1-nitrite reductase"/>
    <property type="match status" value="1"/>
</dbReference>
<reference evidence="3 4" key="1">
    <citation type="submission" date="2020-08" db="EMBL/GenBank/DDBJ databases">
        <title>Genomic Encyclopedia of Type Strains, Phase IV (KMG-IV): sequencing the most valuable type-strain genomes for metagenomic binning, comparative biology and taxonomic classification.</title>
        <authorList>
            <person name="Goeker M."/>
        </authorList>
    </citation>
    <scope>NUCLEOTIDE SEQUENCE [LARGE SCALE GENOMIC DNA]</scope>
    <source>
        <strain evidence="3 4">YIM 65646</strain>
    </source>
</reference>
<evidence type="ECO:0000313" key="3">
    <source>
        <dbReference type="EMBL" id="MBB6039248.1"/>
    </source>
</evidence>